<reference evidence="2 3" key="1">
    <citation type="journal article" date="2022" name="G3 (Bethesda)">
        <title>Evaluating Illumina-, Nanopore-, and PacBio-based genome assembly strategies with the bald notothen, Trematomus borchgrevinki.</title>
        <authorList>
            <person name="Rayamajhi N."/>
            <person name="Cheng C.C."/>
            <person name="Catchen J.M."/>
        </authorList>
    </citation>
    <scope>NUCLEOTIDE SEQUENCE [LARGE SCALE GENOMIC DNA]</scope>
    <source>
        <strain evidence="2">AGRC-2024</strain>
    </source>
</reference>
<dbReference type="InterPro" id="IPR036397">
    <property type="entry name" value="RNaseH_sf"/>
</dbReference>
<gene>
    <name evidence="2" type="ORF">OYC64_020275</name>
</gene>
<name>A0ABD2FL81_PAGBO</name>
<dbReference type="Gene3D" id="3.30.420.10">
    <property type="entry name" value="Ribonuclease H-like superfamily/Ribonuclease H"/>
    <property type="match status" value="1"/>
</dbReference>
<dbReference type="PROSITE" id="PS50994">
    <property type="entry name" value="INTEGRASE"/>
    <property type="match status" value="1"/>
</dbReference>
<sequence length="270" mass="30496">MKLEFLGMKWAMMQKFREYLLGHNCVVWTDNIPLSHLGTAKLGATEHRWVAELAVFDYTVRYRPGRTNQNADALSRQCPSNDIVVVGPGTPVPKAVRQAAVMNPVLAAQSTISAVPERSTADLVTLQGADPTICTVLPFWRQQRMPGRMEKLSLPPAALGLLRQWGRLLMKQDLLYRTYQRPDGGTQVIPTRDQRAATVAEVLVKEWFYKYGVPARLHSDQGRSFESTVIQQLCDLYGIKKSRTTPYHPQGNGQCERFNLLRTLTIEQKS</sequence>
<dbReference type="InterPro" id="IPR050951">
    <property type="entry name" value="Retrovirus_Pol_polyprotein"/>
</dbReference>
<organism evidence="2 3">
    <name type="scientific">Pagothenia borchgrevinki</name>
    <name type="common">Bald rockcod</name>
    <name type="synonym">Trematomus borchgrevinki</name>
    <dbReference type="NCBI Taxonomy" id="8213"/>
    <lineage>
        <taxon>Eukaryota</taxon>
        <taxon>Metazoa</taxon>
        <taxon>Chordata</taxon>
        <taxon>Craniata</taxon>
        <taxon>Vertebrata</taxon>
        <taxon>Euteleostomi</taxon>
        <taxon>Actinopterygii</taxon>
        <taxon>Neopterygii</taxon>
        <taxon>Teleostei</taxon>
        <taxon>Neoteleostei</taxon>
        <taxon>Acanthomorphata</taxon>
        <taxon>Eupercaria</taxon>
        <taxon>Perciformes</taxon>
        <taxon>Notothenioidei</taxon>
        <taxon>Nototheniidae</taxon>
        <taxon>Pagothenia</taxon>
    </lineage>
</organism>
<comment type="caution">
    <text evidence="2">The sequence shown here is derived from an EMBL/GenBank/DDBJ whole genome shotgun (WGS) entry which is preliminary data.</text>
</comment>
<dbReference type="EMBL" id="JBIYXZ010002089">
    <property type="protein sequence ID" value="KAL3042300.1"/>
    <property type="molecule type" value="Genomic_DNA"/>
</dbReference>
<protein>
    <recommendedName>
        <fullName evidence="1">Integrase catalytic domain-containing protein</fullName>
    </recommendedName>
</protein>
<keyword evidence="3" id="KW-1185">Reference proteome</keyword>
<dbReference type="PANTHER" id="PTHR37984:SF15">
    <property type="entry name" value="INTEGRASE CATALYTIC DOMAIN-CONTAINING PROTEIN"/>
    <property type="match status" value="1"/>
</dbReference>
<proteinExistence type="predicted"/>
<dbReference type="Proteomes" id="UP001619887">
    <property type="component" value="Unassembled WGS sequence"/>
</dbReference>
<dbReference type="SUPFAM" id="SSF53098">
    <property type="entry name" value="Ribonuclease H-like"/>
    <property type="match status" value="1"/>
</dbReference>
<evidence type="ECO:0000313" key="2">
    <source>
        <dbReference type="EMBL" id="KAL3042300.1"/>
    </source>
</evidence>
<dbReference type="PANTHER" id="PTHR37984">
    <property type="entry name" value="PROTEIN CBG26694"/>
    <property type="match status" value="1"/>
</dbReference>
<feature type="domain" description="Integrase catalytic" evidence="1">
    <location>
        <begin position="142"/>
        <end position="270"/>
    </location>
</feature>
<evidence type="ECO:0000259" key="1">
    <source>
        <dbReference type="PROSITE" id="PS50994"/>
    </source>
</evidence>
<dbReference type="AlphaFoldDB" id="A0ABD2FL81"/>
<evidence type="ECO:0000313" key="3">
    <source>
        <dbReference type="Proteomes" id="UP001619887"/>
    </source>
</evidence>
<dbReference type="InterPro" id="IPR001584">
    <property type="entry name" value="Integrase_cat-core"/>
</dbReference>
<accession>A0ABD2FL81</accession>
<reference evidence="2 3" key="2">
    <citation type="journal article" date="2024" name="G3 (Bethesda)">
        <title>The genome of the cryopelagic Antarctic bald notothen, Trematomus borchgrevinki.</title>
        <authorList>
            <person name="Rayamajhi N."/>
            <person name="Rivera-Colon A.G."/>
            <person name="Minhas B.F."/>
            <person name="Cheng C.C."/>
            <person name="Catchen J.M."/>
        </authorList>
    </citation>
    <scope>NUCLEOTIDE SEQUENCE [LARGE SCALE GENOMIC DNA]</scope>
    <source>
        <strain evidence="2">AGRC-2024</strain>
    </source>
</reference>
<dbReference type="InterPro" id="IPR012337">
    <property type="entry name" value="RNaseH-like_sf"/>
</dbReference>